<dbReference type="EMBL" id="JAUHHV010000001">
    <property type="protein sequence ID" value="KAK1437391.1"/>
    <property type="molecule type" value="Genomic_DNA"/>
</dbReference>
<feature type="compositionally biased region" description="Low complexity" evidence="2">
    <location>
        <begin position="264"/>
        <end position="276"/>
    </location>
</feature>
<feature type="region of interest" description="Disordered" evidence="2">
    <location>
        <begin position="248"/>
        <end position="286"/>
    </location>
</feature>
<dbReference type="AlphaFoldDB" id="A0AAD8LDV4"/>
<name>A0AAD8LDV4_TARER</name>
<keyword evidence="1" id="KW-0175">Coiled coil</keyword>
<organism evidence="3 4">
    <name type="scientific">Tagetes erecta</name>
    <name type="common">African marigold</name>
    <dbReference type="NCBI Taxonomy" id="13708"/>
    <lineage>
        <taxon>Eukaryota</taxon>
        <taxon>Viridiplantae</taxon>
        <taxon>Streptophyta</taxon>
        <taxon>Embryophyta</taxon>
        <taxon>Tracheophyta</taxon>
        <taxon>Spermatophyta</taxon>
        <taxon>Magnoliopsida</taxon>
        <taxon>eudicotyledons</taxon>
        <taxon>Gunneridae</taxon>
        <taxon>Pentapetalae</taxon>
        <taxon>asterids</taxon>
        <taxon>campanulids</taxon>
        <taxon>Asterales</taxon>
        <taxon>Asteraceae</taxon>
        <taxon>Asteroideae</taxon>
        <taxon>Heliantheae alliance</taxon>
        <taxon>Tageteae</taxon>
        <taxon>Tagetes</taxon>
    </lineage>
</organism>
<accession>A0AAD8LDV4</accession>
<dbReference type="Proteomes" id="UP001229421">
    <property type="component" value="Unassembled WGS sequence"/>
</dbReference>
<evidence type="ECO:0000313" key="4">
    <source>
        <dbReference type="Proteomes" id="UP001229421"/>
    </source>
</evidence>
<evidence type="ECO:0000256" key="2">
    <source>
        <dbReference type="SAM" id="MobiDB-lite"/>
    </source>
</evidence>
<evidence type="ECO:0000313" key="3">
    <source>
        <dbReference type="EMBL" id="KAK1437391.1"/>
    </source>
</evidence>
<proteinExistence type="predicted"/>
<reference evidence="3" key="1">
    <citation type="journal article" date="2023" name="bioRxiv">
        <title>Improved chromosome-level genome assembly for marigold (Tagetes erecta).</title>
        <authorList>
            <person name="Jiang F."/>
            <person name="Yuan L."/>
            <person name="Wang S."/>
            <person name="Wang H."/>
            <person name="Xu D."/>
            <person name="Wang A."/>
            <person name="Fan W."/>
        </authorList>
    </citation>
    <scope>NUCLEOTIDE SEQUENCE</scope>
    <source>
        <strain evidence="3">WSJ</strain>
        <tissue evidence="3">Leaf</tissue>
    </source>
</reference>
<feature type="coiled-coil region" evidence="1">
    <location>
        <begin position="50"/>
        <end position="145"/>
    </location>
</feature>
<feature type="compositionally biased region" description="Pro residues" evidence="2">
    <location>
        <begin position="277"/>
        <end position="286"/>
    </location>
</feature>
<keyword evidence="4" id="KW-1185">Reference proteome</keyword>
<protein>
    <submittedName>
        <fullName evidence="3">Uncharacterized protein</fullName>
    </submittedName>
</protein>
<feature type="region of interest" description="Disordered" evidence="2">
    <location>
        <begin position="25"/>
        <end position="47"/>
    </location>
</feature>
<feature type="compositionally biased region" description="Polar residues" evidence="2">
    <location>
        <begin position="25"/>
        <end position="41"/>
    </location>
</feature>
<gene>
    <name evidence="3" type="ORF">QVD17_03182</name>
</gene>
<comment type="caution">
    <text evidence="3">The sequence shown here is derived from an EMBL/GenBank/DDBJ whole genome shotgun (WGS) entry which is preliminary data.</text>
</comment>
<sequence>MSSSRPRSQCDVCKALHCVCNNRTTFAPNTRQQGPPTSQQVDTDREQDSLRNLELLQQQHQQQIQQQRQTQIQQLQQRTQNPQLQRQILHQQLIQQQRQIQNQQLQRQIQHQQRIQQQQKQKQIQQQQQRQHQQIQQIQQQQEQQQVQGVIEKLRFNGRFGDAVPSDQAASTGQAEELKHLIQQLIRYELMPSDSKARHEELMNYIQQQEPAQQELIRAMQQLIHKEIMHQLLDQPSNEPQQQDMDRFVPELVHQEIMHHLQKQRAQQPEQEQHGNPQPPQQQNPP</sequence>
<evidence type="ECO:0000256" key="1">
    <source>
        <dbReference type="SAM" id="Coils"/>
    </source>
</evidence>
<feature type="compositionally biased region" description="Basic and acidic residues" evidence="2">
    <location>
        <begin position="248"/>
        <end position="259"/>
    </location>
</feature>